<dbReference type="SUPFAM" id="SSF46929">
    <property type="entry name" value="DNA helicase RuvA subunit, C-terminal domain"/>
    <property type="match status" value="1"/>
</dbReference>
<dbReference type="InterPro" id="IPR011114">
    <property type="entry name" value="RuvA_C"/>
</dbReference>
<dbReference type="InterPro" id="IPR012340">
    <property type="entry name" value="NA-bd_OB-fold"/>
</dbReference>
<dbReference type="Gene3D" id="2.40.50.140">
    <property type="entry name" value="Nucleic acid-binding proteins"/>
    <property type="match status" value="1"/>
</dbReference>
<comment type="subcellular location">
    <subcellularLocation>
        <location evidence="6">Cytoplasm</location>
    </subcellularLocation>
</comment>
<dbReference type="SMART" id="SM00278">
    <property type="entry name" value="HhH1"/>
    <property type="match status" value="2"/>
</dbReference>
<feature type="domain" description="Helix-hairpin-helix DNA-binding motif class 1" evidence="7">
    <location>
        <begin position="108"/>
        <end position="127"/>
    </location>
</feature>
<dbReference type="GO" id="GO:0009379">
    <property type="term" value="C:Holliday junction helicase complex"/>
    <property type="evidence" value="ECO:0007669"/>
    <property type="project" value="InterPro"/>
</dbReference>
<keyword evidence="5 6" id="KW-0234">DNA repair</keyword>
<evidence type="ECO:0000256" key="4">
    <source>
        <dbReference type="ARBA" id="ARBA00023172"/>
    </source>
</evidence>
<dbReference type="GO" id="GO:0000400">
    <property type="term" value="F:four-way junction DNA binding"/>
    <property type="evidence" value="ECO:0007669"/>
    <property type="project" value="UniProtKB-UniRule"/>
</dbReference>
<keyword evidence="2 6" id="KW-0227">DNA damage</keyword>
<keyword evidence="1 6" id="KW-0963">Cytoplasm</keyword>
<evidence type="ECO:0000256" key="3">
    <source>
        <dbReference type="ARBA" id="ARBA00023125"/>
    </source>
</evidence>
<dbReference type="InterPro" id="IPR013849">
    <property type="entry name" value="DNA_helicase_Holl-junc_RuvA_I"/>
</dbReference>
<evidence type="ECO:0000256" key="2">
    <source>
        <dbReference type="ARBA" id="ARBA00022763"/>
    </source>
</evidence>
<dbReference type="Gene3D" id="1.10.8.10">
    <property type="entry name" value="DNA helicase RuvA subunit, C-terminal domain"/>
    <property type="match status" value="1"/>
</dbReference>
<comment type="function">
    <text evidence="6">The RuvA-RuvB-RuvC complex processes Holliday junction (HJ) DNA during genetic recombination and DNA repair, while the RuvA-RuvB complex plays an important role in the rescue of blocked DNA replication forks via replication fork reversal (RFR). RuvA specifically binds to HJ cruciform DNA, conferring on it an open structure. The RuvB hexamer acts as an ATP-dependent pump, pulling dsDNA into and through the RuvAB complex. HJ branch migration allows RuvC to scan DNA until it finds its consensus sequence, where it cleaves and resolves the cruciform DNA.</text>
</comment>
<keyword evidence="4 6" id="KW-0233">DNA recombination</keyword>
<dbReference type="HAMAP" id="MF_00031">
    <property type="entry name" value="DNA_HJ_migration_RuvA"/>
    <property type="match status" value="1"/>
</dbReference>
<dbReference type="GO" id="GO:0009378">
    <property type="term" value="F:four-way junction helicase activity"/>
    <property type="evidence" value="ECO:0007669"/>
    <property type="project" value="InterPro"/>
</dbReference>
<evidence type="ECO:0000313" key="8">
    <source>
        <dbReference type="EMBL" id="HIR56056.1"/>
    </source>
</evidence>
<comment type="similarity">
    <text evidence="6">Belongs to the RuvA family.</text>
</comment>
<name>A0A9D1DNG1_9FIRM</name>
<protein>
    <recommendedName>
        <fullName evidence="6">Holliday junction branch migration complex subunit RuvA</fullName>
    </recommendedName>
</protein>
<organism evidence="8 9">
    <name type="scientific">Candidatus Gallacutalibacter pullicola</name>
    <dbReference type="NCBI Taxonomy" id="2840830"/>
    <lineage>
        <taxon>Bacteria</taxon>
        <taxon>Bacillati</taxon>
        <taxon>Bacillota</taxon>
        <taxon>Clostridia</taxon>
        <taxon>Eubacteriales</taxon>
        <taxon>Candidatus Gallacutalibacter</taxon>
    </lineage>
</organism>
<comment type="caution">
    <text evidence="8">The sequence shown here is derived from an EMBL/GenBank/DDBJ whole genome shotgun (WGS) entry which is preliminary data.</text>
</comment>
<dbReference type="GO" id="GO:0005737">
    <property type="term" value="C:cytoplasm"/>
    <property type="evidence" value="ECO:0007669"/>
    <property type="project" value="UniProtKB-SubCell"/>
</dbReference>
<comment type="caution">
    <text evidence="6">Lacks conserved residue(s) required for the propagation of feature annotation.</text>
</comment>
<evidence type="ECO:0000259" key="7">
    <source>
        <dbReference type="SMART" id="SM00278"/>
    </source>
</evidence>
<comment type="subunit">
    <text evidence="6">Homotetramer. Forms an RuvA(8)-RuvB(12)-Holliday junction (HJ) complex. HJ DNA is sandwiched between 2 RuvA tetramers; dsDNA enters through RuvA and exits via RuvB. An RuvB hexamer assembles on each DNA strand where it exits the tetramer. Each RuvB hexamer is contacted by two RuvA subunits (via domain III) on 2 adjacent RuvB subunits; this complex drives branch migration. In the full resolvosome a probable DNA-RuvA(4)-RuvB(12)-RuvC(2) complex forms which resolves the HJ.</text>
</comment>
<dbReference type="GO" id="GO:0006310">
    <property type="term" value="P:DNA recombination"/>
    <property type="evidence" value="ECO:0007669"/>
    <property type="project" value="UniProtKB-UniRule"/>
</dbReference>
<feature type="domain" description="Helix-hairpin-helix DNA-binding motif class 1" evidence="7">
    <location>
        <begin position="73"/>
        <end position="92"/>
    </location>
</feature>
<dbReference type="Pfam" id="PF14520">
    <property type="entry name" value="HHH_5"/>
    <property type="match status" value="1"/>
</dbReference>
<dbReference type="Pfam" id="PF01330">
    <property type="entry name" value="RuvA_N"/>
    <property type="match status" value="1"/>
</dbReference>
<dbReference type="Pfam" id="PF07499">
    <property type="entry name" value="RuvA_C"/>
    <property type="match status" value="1"/>
</dbReference>
<dbReference type="GO" id="GO:0005524">
    <property type="term" value="F:ATP binding"/>
    <property type="evidence" value="ECO:0007669"/>
    <property type="project" value="InterPro"/>
</dbReference>
<dbReference type="GO" id="GO:0048476">
    <property type="term" value="C:Holliday junction resolvase complex"/>
    <property type="evidence" value="ECO:0007669"/>
    <property type="project" value="UniProtKB-UniRule"/>
</dbReference>
<dbReference type="GO" id="GO:0006281">
    <property type="term" value="P:DNA repair"/>
    <property type="evidence" value="ECO:0007669"/>
    <property type="project" value="UniProtKB-UniRule"/>
</dbReference>
<dbReference type="NCBIfam" id="TIGR00084">
    <property type="entry name" value="ruvA"/>
    <property type="match status" value="1"/>
</dbReference>
<dbReference type="InterPro" id="IPR010994">
    <property type="entry name" value="RuvA_2-like"/>
</dbReference>
<dbReference type="InterPro" id="IPR003583">
    <property type="entry name" value="Hlx-hairpin-Hlx_DNA-bd_motif"/>
</dbReference>
<sequence length="204" mass="21304">MLYSVKGTLTHMEPGIAVIECGGVGFKCLTTLVTQRNLPPLGSQAMLYTYLSVREDAMDLFGFATMQELNCFRMLTSVSGVGAKVGLSILSELTPEQVAMAAASGDSKTLTRCAGVGTKLAQRIVLELQDKVKKEFGSGAKGMDLGIGAAGIVSASSHAAEAVSALSVLGYAPTDAASVVAKFDRSLPVEELIRLSLKDLGSRL</sequence>
<evidence type="ECO:0000256" key="6">
    <source>
        <dbReference type="HAMAP-Rule" id="MF_00031"/>
    </source>
</evidence>
<accession>A0A9D1DNG1</accession>
<dbReference type="SUPFAM" id="SSF50249">
    <property type="entry name" value="Nucleic acid-binding proteins"/>
    <property type="match status" value="1"/>
</dbReference>
<gene>
    <name evidence="6 8" type="primary">ruvA</name>
    <name evidence="8" type="ORF">IAA54_00140</name>
</gene>
<evidence type="ECO:0000256" key="5">
    <source>
        <dbReference type="ARBA" id="ARBA00023204"/>
    </source>
</evidence>
<dbReference type="Gene3D" id="1.10.150.20">
    <property type="entry name" value="5' to 3' exonuclease, C-terminal subdomain"/>
    <property type="match status" value="1"/>
</dbReference>
<dbReference type="EMBL" id="DVHF01000002">
    <property type="protein sequence ID" value="HIR56056.1"/>
    <property type="molecule type" value="Genomic_DNA"/>
</dbReference>
<comment type="domain">
    <text evidence="6">Has three domains with a flexible linker between the domains II and III and assumes an 'L' shape. Domain III is highly mobile and contacts RuvB.</text>
</comment>
<dbReference type="InterPro" id="IPR000085">
    <property type="entry name" value="RuvA"/>
</dbReference>
<dbReference type="CDD" id="cd14332">
    <property type="entry name" value="UBA_RuvA_C"/>
    <property type="match status" value="1"/>
</dbReference>
<dbReference type="Proteomes" id="UP000886785">
    <property type="component" value="Unassembled WGS sequence"/>
</dbReference>
<feature type="region of interest" description="Domain I" evidence="6">
    <location>
        <begin position="1"/>
        <end position="64"/>
    </location>
</feature>
<reference evidence="8" key="2">
    <citation type="journal article" date="2021" name="PeerJ">
        <title>Extensive microbial diversity within the chicken gut microbiome revealed by metagenomics and culture.</title>
        <authorList>
            <person name="Gilroy R."/>
            <person name="Ravi A."/>
            <person name="Getino M."/>
            <person name="Pursley I."/>
            <person name="Horton D.L."/>
            <person name="Alikhan N.F."/>
            <person name="Baker D."/>
            <person name="Gharbi K."/>
            <person name="Hall N."/>
            <person name="Watson M."/>
            <person name="Adriaenssens E.M."/>
            <person name="Foster-Nyarko E."/>
            <person name="Jarju S."/>
            <person name="Secka A."/>
            <person name="Antonio M."/>
            <person name="Oren A."/>
            <person name="Chaudhuri R.R."/>
            <person name="La Ragione R."/>
            <person name="Hildebrand F."/>
            <person name="Pallen M.J."/>
        </authorList>
    </citation>
    <scope>NUCLEOTIDE SEQUENCE</scope>
    <source>
        <strain evidence="8">ChiSjej1B19-7085</strain>
    </source>
</reference>
<evidence type="ECO:0000313" key="9">
    <source>
        <dbReference type="Proteomes" id="UP000886785"/>
    </source>
</evidence>
<evidence type="ECO:0000256" key="1">
    <source>
        <dbReference type="ARBA" id="ARBA00022490"/>
    </source>
</evidence>
<keyword evidence="3 6" id="KW-0238">DNA-binding</keyword>
<dbReference type="SUPFAM" id="SSF47781">
    <property type="entry name" value="RuvA domain 2-like"/>
    <property type="match status" value="1"/>
</dbReference>
<feature type="region of interest" description="Domain III" evidence="6">
    <location>
        <begin position="157"/>
        <end position="204"/>
    </location>
</feature>
<dbReference type="InterPro" id="IPR036267">
    <property type="entry name" value="RuvA_C_sf"/>
</dbReference>
<proteinExistence type="inferred from homology"/>
<dbReference type="AlphaFoldDB" id="A0A9D1DNG1"/>
<reference evidence="8" key="1">
    <citation type="submission" date="2020-10" db="EMBL/GenBank/DDBJ databases">
        <authorList>
            <person name="Gilroy R."/>
        </authorList>
    </citation>
    <scope>NUCLEOTIDE SEQUENCE</scope>
    <source>
        <strain evidence="8">ChiSjej1B19-7085</strain>
    </source>
</reference>